<comment type="function">
    <text evidence="1 11">Catalyzes the reversible adenylation of nicotinate mononucleotide (NaMN) to nicotinic acid adenine dinucleotide (NaAD).</text>
</comment>
<dbReference type="NCBIfam" id="TIGR00482">
    <property type="entry name" value="nicotinate (nicotinamide) nucleotide adenylyltransferase"/>
    <property type="match status" value="1"/>
</dbReference>
<dbReference type="GO" id="GO:0004515">
    <property type="term" value="F:nicotinate-nucleotide adenylyltransferase activity"/>
    <property type="evidence" value="ECO:0007669"/>
    <property type="project" value="UniProtKB-UniRule"/>
</dbReference>
<dbReference type="PANTHER" id="PTHR39321:SF3">
    <property type="entry name" value="PHOSPHOPANTETHEINE ADENYLYLTRANSFERASE"/>
    <property type="match status" value="1"/>
</dbReference>
<evidence type="ECO:0000256" key="8">
    <source>
        <dbReference type="ARBA" id="ARBA00022840"/>
    </source>
</evidence>
<evidence type="ECO:0000313" key="14">
    <source>
        <dbReference type="Proteomes" id="UP000622890"/>
    </source>
</evidence>
<dbReference type="InterPro" id="IPR004821">
    <property type="entry name" value="Cyt_trans-like"/>
</dbReference>
<evidence type="ECO:0000256" key="5">
    <source>
        <dbReference type="ARBA" id="ARBA00022679"/>
    </source>
</evidence>
<dbReference type="PANTHER" id="PTHR39321">
    <property type="entry name" value="NICOTINATE-NUCLEOTIDE ADENYLYLTRANSFERASE-RELATED"/>
    <property type="match status" value="1"/>
</dbReference>
<sequence length="214" mass="23471">MRHCIALLGGSFDPVHNAHLALAGHAVKLLGPEELRILPAGNPWQKGGLVASGADRVAMLRLAFAHQPVPVVIDEREVHRNDASYTVDTLRELRDELGPEVSLVFVIGADQLLKLDTWHRWQDLFGLTHILAVSRPGFDITALPSAVARELQRRQASAAQLRESPCGLMLLALNLAIDVSATGIRDALAHGQRPLRDLPEPVLDFIEQHHLYGT</sequence>
<name>A0A934W8F2_9BURK</name>
<dbReference type="NCBIfam" id="NF005410">
    <property type="entry name" value="PRK06973.1"/>
    <property type="match status" value="1"/>
</dbReference>
<evidence type="ECO:0000256" key="11">
    <source>
        <dbReference type="HAMAP-Rule" id="MF_00244"/>
    </source>
</evidence>
<dbReference type="CDD" id="cd02165">
    <property type="entry name" value="NMNAT"/>
    <property type="match status" value="1"/>
</dbReference>
<evidence type="ECO:0000256" key="10">
    <source>
        <dbReference type="ARBA" id="ARBA00048721"/>
    </source>
</evidence>
<comment type="pathway">
    <text evidence="2 11">Cofactor biosynthesis; NAD(+) biosynthesis; deamido-NAD(+) from nicotinate D-ribonucleotide: step 1/1.</text>
</comment>
<dbReference type="SUPFAM" id="SSF52374">
    <property type="entry name" value="Nucleotidylyl transferase"/>
    <property type="match status" value="1"/>
</dbReference>
<organism evidence="13 14">
    <name type="scientific">Noviherbaspirillum pedocola</name>
    <dbReference type="NCBI Taxonomy" id="2801341"/>
    <lineage>
        <taxon>Bacteria</taxon>
        <taxon>Pseudomonadati</taxon>
        <taxon>Pseudomonadota</taxon>
        <taxon>Betaproteobacteria</taxon>
        <taxon>Burkholderiales</taxon>
        <taxon>Oxalobacteraceae</taxon>
        <taxon>Noviherbaspirillum</taxon>
    </lineage>
</organism>
<dbReference type="NCBIfam" id="TIGR00125">
    <property type="entry name" value="cyt_tran_rel"/>
    <property type="match status" value="1"/>
</dbReference>
<dbReference type="GO" id="GO:0009435">
    <property type="term" value="P:NAD+ biosynthetic process"/>
    <property type="evidence" value="ECO:0007669"/>
    <property type="project" value="UniProtKB-UniRule"/>
</dbReference>
<feature type="domain" description="Cytidyltransferase-like" evidence="12">
    <location>
        <begin position="7"/>
        <end position="185"/>
    </location>
</feature>
<keyword evidence="14" id="KW-1185">Reference proteome</keyword>
<dbReference type="GO" id="GO:0005524">
    <property type="term" value="F:ATP binding"/>
    <property type="evidence" value="ECO:0007669"/>
    <property type="project" value="UniProtKB-KW"/>
</dbReference>
<proteinExistence type="inferred from homology"/>
<evidence type="ECO:0000256" key="9">
    <source>
        <dbReference type="ARBA" id="ARBA00023027"/>
    </source>
</evidence>
<keyword evidence="8 11" id="KW-0067">ATP-binding</keyword>
<reference evidence="13" key="1">
    <citation type="submission" date="2021-01" db="EMBL/GenBank/DDBJ databases">
        <title>Genome sequence of strain Noviherbaspirillum sp. DKR-6.</title>
        <authorList>
            <person name="Chaudhary D.K."/>
        </authorList>
    </citation>
    <scope>NUCLEOTIDE SEQUENCE</scope>
    <source>
        <strain evidence="13">DKR-6</strain>
    </source>
</reference>
<dbReference type="HAMAP" id="MF_00244">
    <property type="entry name" value="NaMN_adenylyltr"/>
    <property type="match status" value="1"/>
</dbReference>
<dbReference type="AlphaFoldDB" id="A0A934W8F2"/>
<evidence type="ECO:0000259" key="12">
    <source>
        <dbReference type="Pfam" id="PF01467"/>
    </source>
</evidence>
<evidence type="ECO:0000256" key="3">
    <source>
        <dbReference type="ARBA" id="ARBA00009014"/>
    </source>
</evidence>
<accession>A0A934W8F2</accession>
<comment type="catalytic activity">
    <reaction evidence="10 11">
        <text>nicotinate beta-D-ribonucleotide + ATP + H(+) = deamido-NAD(+) + diphosphate</text>
        <dbReference type="Rhea" id="RHEA:22860"/>
        <dbReference type="ChEBI" id="CHEBI:15378"/>
        <dbReference type="ChEBI" id="CHEBI:30616"/>
        <dbReference type="ChEBI" id="CHEBI:33019"/>
        <dbReference type="ChEBI" id="CHEBI:57502"/>
        <dbReference type="ChEBI" id="CHEBI:58437"/>
        <dbReference type="EC" id="2.7.7.18"/>
    </reaction>
</comment>
<keyword evidence="9 11" id="KW-0520">NAD</keyword>
<evidence type="ECO:0000256" key="6">
    <source>
        <dbReference type="ARBA" id="ARBA00022695"/>
    </source>
</evidence>
<dbReference type="InterPro" id="IPR014729">
    <property type="entry name" value="Rossmann-like_a/b/a_fold"/>
</dbReference>
<dbReference type="Gene3D" id="3.40.50.620">
    <property type="entry name" value="HUPs"/>
    <property type="match status" value="1"/>
</dbReference>
<evidence type="ECO:0000256" key="7">
    <source>
        <dbReference type="ARBA" id="ARBA00022741"/>
    </source>
</evidence>
<gene>
    <name evidence="11" type="primary">nadD</name>
    <name evidence="13" type="ORF">JJB74_28460</name>
</gene>
<evidence type="ECO:0000256" key="4">
    <source>
        <dbReference type="ARBA" id="ARBA00022642"/>
    </source>
</evidence>
<dbReference type="EC" id="2.7.7.18" evidence="11"/>
<dbReference type="Pfam" id="PF01467">
    <property type="entry name" value="CTP_transf_like"/>
    <property type="match status" value="1"/>
</dbReference>
<keyword evidence="4 11" id="KW-0662">Pyridine nucleotide biosynthesis</keyword>
<evidence type="ECO:0000313" key="13">
    <source>
        <dbReference type="EMBL" id="MBK4738567.1"/>
    </source>
</evidence>
<protein>
    <recommendedName>
        <fullName evidence="11">Probable nicotinate-nucleotide adenylyltransferase</fullName>
        <ecNumber evidence="11">2.7.7.18</ecNumber>
    </recommendedName>
    <alternativeName>
        <fullName evidence="11">Deamido-NAD(+) diphosphorylase</fullName>
    </alternativeName>
    <alternativeName>
        <fullName evidence="11">Deamido-NAD(+) pyrophosphorylase</fullName>
    </alternativeName>
    <alternativeName>
        <fullName evidence="11">Nicotinate mononucleotide adenylyltransferase</fullName>
        <shortName evidence="11">NaMN adenylyltransferase</shortName>
    </alternativeName>
</protein>
<dbReference type="NCBIfam" id="NF000839">
    <property type="entry name" value="PRK00071.1-1"/>
    <property type="match status" value="1"/>
</dbReference>
<dbReference type="EMBL" id="JAEPBG010000023">
    <property type="protein sequence ID" value="MBK4738567.1"/>
    <property type="molecule type" value="Genomic_DNA"/>
</dbReference>
<keyword evidence="5 11" id="KW-0808">Transferase</keyword>
<evidence type="ECO:0000256" key="1">
    <source>
        <dbReference type="ARBA" id="ARBA00002324"/>
    </source>
</evidence>
<keyword evidence="7 11" id="KW-0547">Nucleotide-binding</keyword>
<keyword evidence="6 11" id="KW-0548">Nucleotidyltransferase</keyword>
<dbReference type="Proteomes" id="UP000622890">
    <property type="component" value="Unassembled WGS sequence"/>
</dbReference>
<comment type="caution">
    <text evidence="13">The sequence shown here is derived from an EMBL/GenBank/DDBJ whole genome shotgun (WGS) entry which is preliminary data.</text>
</comment>
<comment type="similarity">
    <text evidence="3 11">Belongs to the NadD family.</text>
</comment>
<dbReference type="InterPro" id="IPR005248">
    <property type="entry name" value="NadD/NMNAT"/>
</dbReference>
<evidence type="ECO:0000256" key="2">
    <source>
        <dbReference type="ARBA" id="ARBA00005019"/>
    </source>
</evidence>